<evidence type="ECO:0000259" key="4">
    <source>
        <dbReference type="PROSITE" id="PS51077"/>
    </source>
</evidence>
<keyword evidence="7" id="KW-1185">Reference proteome</keyword>
<feature type="domain" description="HTH iclR-type" evidence="4">
    <location>
        <begin position="30"/>
        <end position="92"/>
    </location>
</feature>
<dbReference type="PANTHER" id="PTHR30136">
    <property type="entry name" value="HELIX-TURN-HELIX TRANSCRIPTIONAL REGULATOR, ICLR FAMILY"/>
    <property type="match status" value="1"/>
</dbReference>
<dbReference type="InterPro" id="IPR005471">
    <property type="entry name" value="Tscrpt_reg_IclR_N"/>
</dbReference>
<evidence type="ECO:0000256" key="3">
    <source>
        <dbReference type="ARBA" id="ARBA00023163"/>
    </source>
</evidence>
<keyword evidence="2" id="KW-0238">DNA-binding</keyword>
<evidence type="ECO:0000256" key="2">
    <source>
        <dbReference type="ARBA" id="ARBA00023125"/>
    </source>
</evidence>
<dbReference type="InterPro" id="IPR029016">
    <property type="entry name" value="GAF-like_dom_sf"/>
</dbReference>
<sequence>MSSSPLSPEISLDVQEPVAASARVSSFKPVGAVVAGLAVLRYLAASPAPMPLSRITRDVGLNPSTCLNILRTLTQENYVSLDPHSKLYAMGLGALELVSGVLAHGGDLSSVRMLMDGISREESATVTLWRRISDHRMMLILEALPAGNVSIKMNIGQRLPLLIGAAGRLMAAFTRLSEAELRQQFRTLRLEQPMTFKEFQADVEQTIARGYAVDESHFFVGTSSVAVPVLNSENEATFALTATVFAARFTPEWAASMAQRLAKPAELLARAQPYL</sequence>
<organism evidence="6 7">
    <name type="scientific">Sphingomonas longa</name>
    <dbReference type="NCBI Taxonomy" id="2778730"/>
    <lineage>
        <taxon>Bacteria</taxon>
        <taxon>Pseudomonadati</taxon>
        <taxon>Pseudomonadota</taxon>
        <taxon>Alphaproteobacteria</taxon>
        <taxon>Sphingomonadales</taxon>
        <taxon>Sphingomonadaceae</taxon>
        <taxon>Sphingomonas</taxon>
    </lineage>
</organism>
<dbReference type="PANTHER" id="PTHR30136:SF24">
    <property type="entry name" value="HTH-TYPE TRANSCRIPTIONAL REPRESSOR ALLR"/>
    <property type="match status" value="1"/>
</dbReference>
<accession>A0ABS2DA75</accession>
<dbReference type="RefSeq" id="WP_204199936.1">
    <property type="nucleotide sequence ID" value="NZ_JAFEMC010000005.1"/>
</dbReference>
<protein>
    <submittedName>
        <fullName evidence="6">IclR family transcriptional regulator</fullName>
    </submittedName>
</protein>
<dbReference type="Pfam" id="PF09339">
    <property type="entry name" value="HTH_IclR"/>
    <property type="match status" value="1"/>
</dbReference>
<dbReference type="EMBL" id="JAFEMC010000005">
    <property type="protein sequence ID" value="MBM6577836.1"/>
    <property type="molecule type" value="Genomic_DNA"/>
</dbReference>
<evidence type="ECO:0000313" key="7">
    <source>
        <dbReference type="Proteomes" id="UP000763641"/>
    </source>
</evidence>
<dbReference type="Proteomes" id="UP000763641">
    <property type="component" value="Unassembled WGS sequence"/>
</dbReference>
<dbReference type="InterPro" id="IPR014757">
    <property type="entry name" value="Tscrpt_reg_IclR_C"/>
</dbReference>
<evidence type="ECO:0000256" key="1">
    <source>
        <dbReference type="ARBA" id="ARBA00023015"/>
    </source>
</evidence>
<dbReference type="Gene3D" id="1.10.10.10">
    <property type="entry name" value="Winged helix-like DNA-binding domain superfamily/Winged helix DNA-binding domain"/>
    <property type="match status" value="1"/>
</dbReference>
<dbReference type="Pfam" id="PF01614">
    <property type="entry name" value="IclR_C"/>
    <property type="match status" value="1"/>
</dbReference>
<name>A0ABS2DA75_9SPHN</name>
<dbReference type="Gene3D" id="3.30.450.40">
    <property type="match status" value="1"/>
</dbReference>
<dbReference type="InterPro" id="IPR036388">
    <property type="entry name" value="WH-like_DNA-bd_sf"/>
</dbReference>
<dbReference type="InterPro" id="IPR050707">
    <property type="entry name" value="HTH_MetabolicPath_Reg"/>
</dbReference>
<feature type="domain" description="IclR-ED" evidence="5">
    <location>
        <begin position="93"/>
        <end position="274"/>
    </location>
</feature>
<reference evidence="6 7" key="1">
    <citation type="submission" date="2020-12" db="EMBL/GenBank/DDBJ databases">
        <title>Sphingomonas sp.</title>
        <authorList>
            <person name="Kim M.K."/>
        </authorList>
    </citation>
    <scope>NUCLEOTIDE SEQUENCE [LARGE SCALE GENOMIC DNA]</scope>
    <source>
        <strain evidence="6 7">BT552</strain>
    </source>
</reference>
<dbReference type="InterPro" id="IPR036390">
    <property type="entry name" value="WH_DNA-bd_sf"/>
</dbReference>
<proteinExistence type="predicted"/>
<dbReference type="PROSITE" id="PS51078">
    <property type="entry name" value="ICLR_ED"/>
    <property type="match status" value="1"/>
</dbReference>
<dbReference type="SUPFAM" id="SSF55781">
    <property type="entry name" value="GAF domain-like"/>
    <property type="match status" value="1"/>
</dbReference>
<keyword evidence="3" id="KW-0804">Transcription</keyword>
<keyword evidence="1" id="KW-0805">Transcription regulation</keyword>
<evidence type="ECO:0000259" key="5">
    <source>
        <dbReference type="PROSITE" id="PS51078"/>
    </source>
</evidence>
<dbReference type="SMART" id="SM00346">
    <property type="entry name" value="HTH_ICLR"/>
    <property type="match status" value="1"/>
</dbReference>
<gene>
    <name evidence="6" type="ORF">ILT43_15745</name>
</gene>
<evidence type="ECO:0000313" key="6">
    <source>
        <dbReference type="EMBL" id="MBM6577836.1"/>
    </source>
</evidence>
<comment type="caution">
    <text evidence="6">The sequence shown here is derived from an EMBL/GenBank/DDBJ whole genome shotgun (WGS) entry which is preliminary data.</text>
</comment>
<dbReference type="SUPFAM" id="SSF46785">
    <property type="entry name" value="Winged helix' DNA-binding domain"/>
    <property type="match status" value="1"/>
</dbReference>
<dbReference type="PROSITE" id="PS51077">
    <property type="entry name" value="HTH_ICLR"/>
    <property type="match status" value="1"/>
</dbReference>